<evidence type="ECO:0000256" key="1">
    <source>
        <dbReference type="SAM" id="MobiDB-lite"/>
    </source>
</evidence>
<organism evidence="2 3">
    <name type="scientific">Bursaphelenchus xylophilus</name>
    <name type="common">Pinewood nematode worm</name>
    <name type="synonym">Aphelenchoides xylophilus</name>
    <dbReference type="NCBI Taxonomy" id="6326"/>
    <lineage>
        <taxon>Eukaryota</taxon>
        <taxon>Metazoa</taxon>
        <taxon>Ecdysozoa</taxon>
        <taxon>Nematoda</taxon>
        <taxon>Chromadorea</taxon>
        <taxon>Rhabditida</taxon>
        <taxon>Tylenchina</taxon>
        <taxon>Tylenchomorpha</taxon>
        <taxon>Aphelenchoidea</taxon>
        <taxon>Aphelenchoididae</taxon>
        <taxon>Bursaphelenchus</taxon>
    </lineage>
</organism>
<evidence type="ECO:0000313" key="3">
    <source>
        <dbReference type="WBParaSite" id="BXY_0493700.1"/>
    </source>
</evidence>
<reference evidence="3" key="1">
    <citation type="submission" date="2016-11" db="UniProtKB">
        <authorList>
            <consortium name="WormBaseParasite"/>
        </authorList>
    </citation>
    <scope>IDENTIFICATION</scope>
</reference>
<name>A0A1I7RW24_BURXY</name>
<dbReference type="AlphaFoldDB" id="A0A1I7RW24"/>
<proteinExistence type="predicted"/>
<dbReference type="Proteomes" id="UP000095284">
    <property type="component" value="Unplaced"/>
</dbReference>
<accession>A0A1I7RW24</accession>
<dbReference type="WBParaSite" id="BXY_0493700.1">
    <property type="protein sequence ID" value="BXY_0493700.1"/>
    <property type="gene ID" value="BXY_0493700"/>
</dbReference>
<sequence length="69" mass="8077">MSKLIHDDDDFVEFDSKDFKTDANTQREAQDEMDNAWESTYDTRPTNSAFHQQIRESIAQYASENKGQQ</sequence>
<feature type="region of interest" description="Disordered" evidence="1">
    <location>
        <begin position="19"/>
        <end position="43"/>
    </location>
</feature>
<protein>
    <submittedName>
        <fullName evidence="3">Stability determinant</fullName>
    </submittedName>
</protein>
<evidence type="ECO:0000313" key="2">
    <source>
        <dbReference type="Proteomes" id="UP000095284"/>
    </source>
</evidence>